<protein>
    <submittedName>
        <fullName evidence="1">Uncharacterized protein</fullName>
    </submittedName>
</protein>
<evidence type="ECO:0000313" key="2">
    <source>
        <dbReference type="Proteomes" id="UP001149822"/>
    </source>
</evidence>
<reference evidence="1" key="1">
    <citation type="submission" date="2022-12" db="EMBL/GenBank/DDBJ databases">
        <title>Paracoccus sp. EF6 isolated from a lake water.</title>
        <authorList>
            <person name="Liu H."/>
        </authorList>
    </citation>
    <scope>NUCLEOTIDE SEQUENCE</scope>
    <source>
        <strain evidence="1">EF6</strain>
    </source>
</reference>
<evidence type="ECO:0000313" key="1">
    <source>
        <dbReference type="EMBL" id="MCZ0964265.1"/>
    </source>
</evidence>
<keyword evidence="2" id="KW-1185">Reference proteome</keyword>
<gene>
    <name evidence="1" type="ORF">OU682_22085</name>
</gene>
<organism evidence="1 2">
    <name type="scientific">Paracoccus benzoatiresistens</name>
    <dbReference type="NCBI Taxonomy" id="2997341"/>
    <lineage>
        <taxon>Bacteria</taxon>
        <taxon>Pseudomonadati</taxon>
        <taxon>Pseudomonadota</taxon>
        <taxon>Alphaproteobacteria</taxon>
        <taxon>Rhodobacterales</taxon>
        <taxon>Paracoccaceae</taxon>
        <taxon>Paracoccus</taxon>
    </lineage>
</organism>
<proteinExistence type="predicted"/>
<dbReference type="EMBL" id="JAPTYD010000081">
    <property type="protein sequence ID" value="MCZ0964265.1"/>
    <property type="molecule type" value="Genomic_DNA"/>
</dbReference>
<dbReference type="RefSeq" id="WP_268944358.1">
    <property type="nucleotide sequence ID" value="NZ_JAPTYD010000081.1"/>
</dbReference>
<dbReference type="Proteomes" id="UP001149822">
    <property type="component" value="Unassembled WGS sequence"/>
</dbReference>
<comment type="caution">
    <text evidence="1">The sequence shown here is derived from an EMBL/GenBank/DDBJ whole genome shotgun (WGS) entry which is preliminary data.</text>
</comment>
<sequence length="52" mass="5542">MKKEMIGEALTAALFLAVISTAVPALADAMPRYDVESHCREVANFSAGSNML</sequence>
<accession>A0ABT4JC28</accession>
<name>A0ABT4JC28_9RHOB</name>